<name>A0A377X1M4_KLEPN</name>
<dbReference type="Proteomes" id="UP000254340">
    <property type="component" value="Unassembled WGS sequence"/>
</dbReference>
<proteinExistence type="predicted"/>
<sequence>MSLEVAWCRIEAWRIHYNQRRPYYIPGWMTPSKFEEKSACWQNMQST</sequence>
<dbReference type="EMBL" id="UGLH01000005">
    <property type="protein sequence ID" value="STT79130.1"/>
    <property type="molecule type" value="Genomic_DNA"/>
</dbReference>
<organism evidence="1 2">
    <name type="scientific">Klebsiella pneumoniae</name>
    <dbReference type="NCBI Taxonomy" id="573"/>
    <lineage>
        <taxon>Bacteria</taxon>
        <taxon>Pseudomonadati</taxon>
        <taxon>Pseudomonadota</taxon>
        <taxon>Gammaproteobacteria</taxon>
        <taxon>Enterobacterales</taxon>
        <taxon>Enterobacteriaceae</taxon>
        <taxon>Klebsiella/Raoultella group</taxon>
        <taxon>Klebsiella</taxon>
        <taxon>Klebsiella pneumoniae complex</taxon>
    </lineage>
</organism>
<evidence type="ECO:0000313" key="2">
    <source>
        <dbReference type="Proteomes" id="UP000254340"/>
    </source>
</evidence>
<protein>
    <submittedName>
        <fullName evidence="1">Uncharacterized protein</fullName>
    </submittedName>
</protein>
<evidence type="ECO:0000313" key="1">
    <source>
        <dbReference type="EMBL" id="STT79130.1"/>
    </source>
</evidence>
<gene>
    <name evidence="1" type="ORF">NCTC5047_01907</name>
</gene>
<reference evidence="1 2" key="1">
    <citation type="submission" date="2018-06" db="EMBL/GenBank/DDBJ databases">
        <authorList>
            <consortium name="Pathogen Informatics"/>
            <person name="Doyle S."/>
        </authorList>
    </citation>
    <scope>NUCLEOTIDE SEQUENCE [LARGE SCALE GENOMIC DNA]</scope>
    <source>
        <strain evidence="1 2">NCTC5047</strain>
    </source>
</reference>
<accession>A0A377X1M4</accession>
<dbReference type="AlphaFoldDB" id="A0A377X1M4"/>